<feature type="compositionally biased region" description="Basic and acidic residues" evidence="1">
    <location>
        <begin position="183"/>
        <end position="211"/>
    </location>
</feature>
<feature type="compositionally biased region" description="Low complexity" evidence="1">
    <location>
        <begin position="43"/>
        <end position="55"/>
    </location>
</feature>
<feature type="non-terminal residue" evidence="2">
    <location>
        <position position="1"/>
    </location>
</feature>
<feature type="compositionally biased region" description="Polar residues" evidence="1">
    <location>
        <begin position="134"/>
        <end position="143"/>
    </location>
</feature>
<evidence type="ECO:0000313" key="3">
    <source>
        <dbReference type="Proteomes" id="UP000265618"/>
    </source>
</evidence>
<gene>
    <name evidence="2" type="ORF">KIPB_008913</name>
</gene>
<evidence type="ECO:0000256" key="1">
    <source>
        <dbReference type="SAM" id="MobiDB-lite"/>
    </source>
</evidence>
<reference evidence="2 3" key="1">
    <citation type="journal article" date="2018" name="PLoS ONE">
        <title>The draft genome of Kipferlia bialata reveals reductive genome evolution in fornicate parasites.</title>
        <authorList>
            <person name="Tanifuji G."/>
            <person name="Takabayashi S."/>
            <person name="Kume K."/>
            <person name="Takagi M."/>
            <person name="Nakayama T."/>
            <person name="Kamikawa R."/>
            <person name="Inagaki Y."/>
            <person name="Hashimoto T."/>
        </authorList>
    </citation>
    <scope>NUCLEOTIDE SEQUENCE [LARGE SCALE GENOMIC DNA]</scope>
    <source>
        <strain evidence="2">NY0173</strain>
    </source>
</reference>
<dbReference type="Proteomes" id="UP000265618">
    <property type="component" value="Unassembled WGS sequence"/>
</dbReference>
<organism evidence="2 3">
    <name type="scientific">Kipferlia bialata</name>
    <dbReference type="NCBI Taxonomy" id="797122"/>
    <lineage>
        <taxon>Eukaryota</taxon>
        <taxon>Metamonada</taxon>
        <taxon>Carpediemonas-like organisms</taxon>
        <taxon>Kipferlia</taxon>
    </lineage>
</organism>
<feature type="compositionally biased region" description="Basic and acidic residues" evidence="1">
    <location>
        <begin position="148"/>
        <end position="166"/>
    </location>
</feature>
<feature type="region of interest" description="Disordered" evidence="1">
    <location>
        <begin position="183"/>
        <end position="286"/>
    </location>
</feature>
<sequence>SISGNPLTEEGVSYVQVACAELWRRLPSGDSDLRVDILDSSDAASAAGTPGSGTSLRKGEMPAGPSLRNPTITVPGERSKRVNPTGYVRTPPQHTALGTTTGGTSLRGMRSPLAGTFSVDNLDREGERERQRDSVPSSRSASPLLSDGGREAAEERERESETYLAQHHREIASIANLALTMHEGERERQKERGHSERERGRESGRASRADQPRPSAISIPSQMDPTPARRSEKPQRKQLVLTSTLAADSGTLGSPCPTDRVPRLGPRSGREGERGRESGEEGEGALSIGHLMSRSYVPVSPAARTGAWDGVDAQPSPLTRRQAHATAVVEARSSLSARPRLIQCMPRGDRPDARSVSVRPYAEAGGPAGHSPMSTHRQRGRESVSSSHAAPPPAPAPNSGANSADTTSMRYPPASALTEPGREREREGERGRRGRNPQEVRPFVLGVVSPSLTRGALGSRSQAERKRRGGGSGEF</sequence>
<feature type="compositionally biased region" description="Basic and acidic residues" evidence="1">
    <location>
        <begin position="268"/>
        <end position="279"/>
    </location>
</feature>
<evidence type="ECO:0000313" key="2">
    <source>
        <dbReference type="EMBL" id="GIQ86965.1"/>
    </source>
</evidence>
<feature type="region of interest" description="Disordered" evidence="1">
    <location>
        <begin position="43"/>
        <end position="166"/>
    </location>
</feature>
<feature type="compositionally biased region" description="Basic and acidic residues" evidence="1">
    <location>
        <begin position="420"/>
        <end position="431"/>
    </location>
</feature>
<accession>A0A9K3D3J8</accession>
<feature type="region of interest" description="Disordered" evidence="1">
    <location>
        <begin position="306"/>
        <end position="475"/>
    </location>
</feature>
<protein>
    <submittedName>
        <fullName evidence="2">Uncharacterized protein</fullName>
    </submittedName>
</protein>
<name>A0A9K3D3J8_9EUKA</name>
<dbReference type="AlphaFoldDB" id="A0A9K3D3J8"/>
<comment type="caution">
    <text evidence="2">The sequence shown here is derived from an EMBL/GenBank/DDBJ whole genome shotgun (WGS) entry which is preliminary data.</text>
</comment>
<proteinExistence type="predicted"/>
<dbReference type="EMBL" id="BDIP01002884">
    <property type="protein sequence ID" value="GIQ86965.1"/>
    <property type="molecule type" value="Genomic_DNA"/>
</dbReference>
<keyword evidence="3" id="KW-1185">Reference proteome</keyword>
<feature type="compositionally biased region" description="Basic and acidic residues" evidence="1">
    <location>
        <begin position="121"/>
        <end position="133"/>
    </location>
</feature>